<comment type="caution">
    <text evidence="1">The sequence shown here is derived from an EMBL/GenBank/DDBJ whole genome shotgun (WGS) entry which is preliminary data.</text>
</comment>
<gene>
    <name evidence="1" type="ORF">DHETER_LOCUS8292</name>
</gene>
<evidence type="ECO:0000313" key="1">
    <source>
        <dbReference type="EMBL" id="CAG8628091.1"/>
    </source>
</evidence>
<dbReference type="Proteomes" id="UP000789702">
    <property type="component" value="Unassembled WGS sequence"/>
</dbReference>
<proteinExistence type="predicted"/>
<name>A0ACA9N2M2_9GLOM</name>
<feature type="non-terminal residue" evidence="1">
    <location>
        <position position="1"/>
    </location>
</feature>
<sequence length="244" mass="29097">CDMSADSEDNDLYTFELTRIVTNIENEITIDDPTDAVEVTPHAIFRLFFSDLQLDTIVKNTNYYAVAKSAGKGREWVSLTVEELLIWLALVIYMGVFKQPSKEDYWKTDWKYPQHKITKYMTLVRFEQALNLVIAHKDLRINLAWKLVEESLEMNEKSRTRKKKAEIQSELHNQSPEQKSFYVTKKFDLPITRLQPQSHYPEWREDRGSCIWCRFQYMEKHGKHDKNSPQSYLWWQICPEFQMV</sequence>
<organism evidence="1 2">
    <name type="scientific">Dentiscutata heterogama</name>
    <dbReference type="NCBI Taxonomy" id="1316150"/>
    <lineage>
        <taxon>Eukaryota</taxon>
        <taxon>Fungi</taxon>
        <taxon>Fungi incertae sedis</taxon>
        <taxon>Mucoromycota</taxon>
        <taxon>Glomeromycotina</taxon>
        <taxon>Glomeromycetes</taxon>
        <taxon>Diversisporales</taxon>
        <taxon>Gigasporaceae</taxon>
        <taxon>Dentiscutata</taxon>
    </lineage>
</organism>
<evidence type="ECO:0000313" key="2">
    <source>
        <dbReference type="Proteomes" id="UP000789702"/>
    </source>
</evidence>
<dbReference type="EMBL" id="CAJVPU010012935">
    <property type="protein sequence ID" value="CAG8628091.1"/>
    <property type="molecule type" value="Genomic_DNA"/>
</dbReference>
<accession>A0ACA9N2M2</accession>
<keyword evidence="2" id="KW-1185">Reference proteome</keyword>
<reference evidence="1" key="1">
    <citation type="submission" date="2021-06" db="EMBL/GenBank/DDBJ databases">
        <authorList>
            <person name="Kallberg Y."/>
            <person name="Tangrot J."/>
            <person name="Rosling A."/>
        </authorList>
    </citation>
    <scope>NUCLEOTIDE SEQUENCE</scope>
    <source>
        <strain evidence="1">IL203A</strain>
    </source>
</reference>
<protein>
    <submittedName>
        <fullName evidence="1">1559_t:CDS:1</fullName>
    </submittedName>
</protein>